<feature type="domain" description="CHAT" evidence="1">
    <location>
        <begin position="108"/>
        <end position="364"/>
    </location>
</feature>
<dbReference type="PANTHER" id="PTHR47691:SF3">
    <property type="entry name" value="HTH-TYPE TRANSCRIPTIONAL REGULATOR RV0890C-RELATED"/>
    <property type="match status" value="1"/>
</dbReference>
<dbReference type="EMBL" id="JAMZMM010000457">
    <property type="protein sequence ID" value="MCP2732020.1"/>
    <property type="molecule type" value="Genomic_DNA"/>
</dbReference>
<gene>
    <name evidence="2" type="ORF">NJ959_26670</name>
</gene>
<name>A0AAE3GWJ8_9CYAN</name>
<organism evidence="2 3">
    <name type="scientific">Limnofasciculus baicalensis BBK-W-15</name>
    <dbReference type="NCBI Taxonomy" id="2699891"/>
    <lineage>
        <taxon>Bacteria</taxon>
        <taxon>Bacillati</taxon>
        <taxon>Cyanobacteriota</taxon>
        <taxon>Cyanophyceae</taxon>
        <taxon>Coleofasciculales</taxon>
        <taxon>Coleofasciculaceae</taxon>
        <taxon>Limnofasciculus</taxon>
        <taxon>Limnofasciculus baicalensis</taxon>
    </lineage>
</organism>
<reference evidence="2" key="1">
    <citation type="submission" date="2022-06" db="EMBL/GenBank/DDBJ databases">
        <title>New cyanobacteria of genus Symplocastrum in benthos of Lake Baikal.</title>
        <authorList>
            <person name="Sorokovikova E."/>
            <person name="Tikhonova I."/>
            <person name="Krasnopeev A."/>
            <person name="Evseev P."/>
            <person name="Gladkikh A."/>
            <person name="Belykh O."/>
        </authorList>
    </citation>
    <scope>NUCLEOTIDE SEQUENCE</scope>
    <source>
        <strain evidence="2">BBK-W-15</strain>
    </source>
</reference>
<accession>A0AAE3GWJ8</accession>
<dbReference type="InterPro" id="IPR024983">
    <property type="entry name" value="CHAT_dom"/>
</dbReference>
<dbReference type="InterPro" id="IPR027417">
    <property type="entry name" value="P-loop_NTPase"/>
</dbReference>
<dbReference type="Gene3D" id="3.40.50.300">
    <property type="entry name" value="P-loop containing nucleotide triphosphate hydrolases"/>
    <property type="match status" value="1"/>
</dbReference>
<dbReference type="AlphaFoldDB" id="A0AAE3GWJ8"/>
<dbReference type="Proteomes" id="UP001204953">
    <property type="component" value="Unassembled WGS sequence"/>
</dbReference>
<comment type="caution">
    <text evidence="2">The sequence shown here is derived from an EMBL/GenBank/DDBJ whole genome shotgun (WGS) entry which is preliminary data.</text>
</comment>
<evidence type="ECO:0000313" key="2">
    <source>
        <dbReference type="EMBL" id="MCP2732020.1"/>
    </source>
</evidence>
<proteinExistence type="predicted"/>
<evidence type="ECO:0000313" key="3">
    <source>
        <dbReference type="Proteomes" id="UP001204953"/>
    </source>
</evidence>
<sequence>MSRAVDMVGMAKNCLRIHHEGDSIQLFWQRGKANPRPAPAVTFTHPFDKQALADLRWYLEEYLRFPYGLADDNAAKIEKKLQNWGEELFELVFRSSEKAREFFQAATHDGLNQCELVITSDNPEILTLPWELLYSPSDRNFLAPSLAGMSRSLSDYAVRAEMGDLPQDKLNILLVIARPYGERDIGLKTIARPLFESIAQIRKKVNIKVLRPPSFEEFERELNSHPGFYHIVHFDGHGDFDPNSVGFHHTLGGAGQGVLVFEANDGSPQIITAAQIAQNLADCRVPIFVLNACKSAQEGEGSFSSVATRLVSLGAKGVVAMAYSVFAEAAKHFMGRLYGELAAGATLDNAVAAGRRQILNQRLRPSPKGDKPLQDWLVPVLYQQESYQPFIPATTDILDIEDFFEPTVSNLVELPQEGRYGFIGRDYDILRLERAFRQNNLVLLQGMGGVGKTELVCGFARWLDETQGRHGGKIFFVSFEQGATLSSVVNQVGRAVWGDKFSQYRQEQQEQAVLKYLKSQPSLLIWDNFEPVAGFPTGNQPLLNSSERDSLQRFLKDLRGGKSWVLITSRRQESWLDCGYRLLELGGLRQEDVEELAAKILETVGVEKKHLPKEYLDLLKLLGGHPLSLRVVLPHLKRQTPSQLIEALRLGWDKFTGAEEEGRDKSLTVSLDYSFTKLSDACRLHLPFLALFSQRVNANWLHAFSENPDDEYGLAYQAVFGENLQKADWLRLLNEGVEAGILEYLSESIYKIHPALPWYLRQRLADSYTTEVISQLEKKLLLFYAMLAYSFRQELISNAKLAMWVLQVEEPNLLQNLRLAEEQQNWSNAQFILQALGEVYTRINRKSEFRALQQRVLSKIGIHLSEAKAKGKDAFDFWRYLRGNDANEALAVADLETARAIYQEILDALTALNDSSVNDNIAVFYHQLGMVAQEKREFEEAK</sequence>
<evidence type="ECO:0000259" key="1">
    <source>
        <dbReference type="Pfam" id="PF12770"/>
    </source>
</evidence>
<dbReference type="SUPFAM" id="SSF52540">
    <property type="entry name" value="P-loop containing nucleoside triphosphate hydrolases"/>
    <property type="match status" value="1"/>
</dbReference>
<dbReference type="RefSeq" id="WP_254014748.1">
    <property type="nucleotide sequence ID" value="NZ_JAMZMM010000457.1"/>
</dbReference>
<dbReference type="PANTHER" id="PTHR47691">
    <property type="entry name" value="REGULATOR-RELATED"/>
    <property type="match status" value="1"/>
</dbReference>
<protein>
    <submittedName>
        <fullName evidence="2">CHAT domain-containing protein</fullName>
    </submittedName>
</protein>
<dbReference type="Pfam" id="PF12770">
    <property type="entry name" value="CHAT"/>
    <property type="match status" value="1"/>
</dbReference>
<keyword evidence="3" id="KW-1185">Reference proteome</keyword>
<feature type="non-terminal residue" evidence="2">
    <location>
        <position position="942"/>
    </location>
</feature>